<keyword evidence="7 10" id="KW-0812">Transmembrane</keyword>
<keyword evidence="10" id="KW-0256">Endoplasmic reticulum</keyword>
<feature type="compositionally biased region" description="Polar residues" evidence="11">
    <location>
        <begin position="1"/>
        <end position="14"/>
    </location>
</feature>
<comment type="caution">
    <text evidence="10">Lacks conserved residue(s) required for the propagation of feature annotation.</text>
</comment>
<keyword evidence="6 10" id="KW-0949">S-adenosyl-L-methionine</keyword>
<evidence type="ECO:0000256" key="4">
    <source>
        <dbReference type="ARBA" id="ARBA00022603"/>
    </source>
</evidence>
<feature type="region of interest" description="Disordered" evidence="11">
    <location>
        <begin position="386"/>
        <end position="435"/>
    </location>
</feature>
<keyword evidence="8 10" id="KW-1133">Transmembrane helix</keyword>
<protein>
    <recommendedName>
        <fullName evidence="3 10">Protein-S-isoprenylcysteine O-methyltransferase</fullName>
        <ecNumber evidence="3 10">2.1.1.100</ecNumber>
    </recommendedName>
</protein>
<dbReference type="EMBL" id="CH476615">
    <property type="protein sequence ID" value="EEP75966.1"/>
    <property type="molecule type" value="Genomic_DNA"/>
</dbReference>
<evidence type="ECO:0000256" key="6">
    <source>
        <dbReference type="ARBA" id="ARBA00022691"/>
    </source>
</evidence>
<dbReference type="PANTHER" id="PTHR12714">
    <property type="entry name" value="PROTEIN-S ISOPRENYLCYSTEINE O-METHYLTRANSFERASE"/>
    <property type="match status" value="1"/>
</dbReference>
<feature type="compositionally biased region" description="Low complexity" evidence="11">
    <location>
        <begin position="15"/>
        <end position="25"/>
    </location>
</feature>
<keyword evidence="5" id="KW-0808">Transferase</keyword>
<organism evidence="12 13">
    <name type="scientific">Uncinocarpus reesii (strain UAMH 1704)</name>
    <dbReference type="NCBI Taxonomy" id="336963"/>
    <lineage>
        <taxon>Eukaryota</taxon>
        <taxon>Fungi</taxon>
        <taxon>Dikarya</taxon>
        <taxon>Ascomycota</taxon>
        <taxon>Pezizomycotina</taxon>
        <taxon>Eurotiomycetes</taxon>
        <taxon>Eurotiomycetidae</taxon>
        <taxon>Onygenales</taxon>
        <taxon>Onygenaceae</taxon>
        <taxon>Uncinocarpus</taxon>
    </lineage>
</organism>
<reference evidence="13" key="1">
    <citation type="journal article" date="2009" name="Genome Res.">
        <title>Comparative genomic analyses of the human fungal pathogens Coccidioides and their relatives.</title>
        <authorList>
            <person name="Sharpton T.J."/>
            <person name="Stajich J.E."/>
            <person name="Rounsley S.D."/>
            <person name="Gardner M.J."/>
            <person name="Wortman J.R."/>
            <person name="Jordar V.S."/>
            <person name="Maiti R."/>
            <person name="Kodira C.D."/>
            <person name="Neafsey D.E."/>
            <person name="Zeng Q."/>
            <person name="Hung C.-Y."/>
            <person name="McMahan C."/>
            <person name="Muszewska A."/>
            <person name="Grynberg M."/>
            <person name="Mandel M.A."/>
            <person name="Kellner E.M."/>
            <person name="Barker B.M."/>
            <person name="Galgiani J.N."/>
            <person name="Orbach M.J."/>
            <person name="Kirkland T.N."/>
            <person name="Cole G.T."/>
            <person name="Henn M.R."/>
            <person name="Birren B.W."/>
            <person name="Taylor J.W."/>
        </authorList>
    </citation>
    <scope>NUCLEOTIDE SEQUENCE [LARGE SCALE GENOMIC DNA]</scope>
    <source>
        <strain evidence="13">UAMH 1704</strain>
    </source>
</reference>
<dbReference type="InterPro" id="IPR007269">
    <property type="entry name" value="ICMT_MeTrfase"/>
</dbReference>
<evidence type="ECO:0000256" key="9">
    <source>
        <dbReference type="ARBA" id="ARBA00023136"/>
    </source>
</evidence>
<dbReference type="EC" id="2.1.1.100" evidence="3 10"/>
<dbReference type="PANTHER" id="PTHR12714:SF9">
    <property type="entry name" value="PROTEIN-S-ISOPRENYLCYSTEINE O-METHYLTRANSFERASE"/>
    <property type="match status" value="1"/>
</dbReference>
<dbReference type="OrthoDB" id="422086at2759"/>
<feature type="transmembrane region" description="Helical" evidence="10">
    <location>
        <begin position="64"/>
        <end position="82"/>
    </location>
</feature>
<dbReference type="KEGG" id="ure:UREG_00813"/>
<dbReference type="GeneID" id="8444408"/>
<evidence type="ECO:0000256" key="1">
    <source>
        <dbReference type="ARBA" id="ARBA00004141"/>
    </source>
</evidence>
<evidence type="ECO:0000256" key="3">
    <source>
        <dbReference type="ARBA" id="ARBA00012151"/>
    </source>
</evidence>
<feature type="compositionally biased region" description="Basic and acidic residues" evidence="11">
    <location>
        <begin position="386"/>
        <end position="399"/>
    </location>
</feature>
<dbReference type="Proteomes" id="UP000002058">
    <property type="component" value="Unassembled WGS sequence"/>
</dbReference>
<accession>C4JEH4</accession>
<comment type="similarity">
    <text evidence="2 10">Belongs to the class VI-like SAM-binding methyltransferase superfamily. Isoprenylcysteine carboxyl methyltransferase family.</text>
</comment>
<keyword evidence="4 10" id="KW-0489">Methyltransferase</keyword>
<dbReference type="HOGENOM" id="CLU_607196_0_0_1"/>
<evidence type="ECO:0000256" key="7">
    <source>
        <dbReference type="ARBA" id="ARBA00022692"/>
    </source>
</evidence>
<sequence>MAAASTSTNPSPEISSSTDSHSAASGWKPRPNFPPGASSPDKPIIDPVYLPGGKKSLSGISIRSFLLGQAAGTCAVLSALLYTGSNPLWRVPFFVATLALFHFLEYYVTARYNNYFAKISAFLLTQNGMAYNIAHGSAVVECLLAHTFLPDRYFQLTGAVFGGIKYQVMLGLALMVVGQIVRSLAMVQAGVSFTHTIQHHRREEHRLVKDGIYSILRHPSYFGFFWWGLGTQLVLGNTVCFLGYAVVLWEFFSSRIRTISYLIYLPASSSQRTGSPSMCHVRTHIHNICKCETHHIRICNTFQIPPCPSYPAGSSRFLQVRNSQFIPGILSHCPNLDTYPDVVDPYPCSKHWNMLGEQPCLVLGPPRTESRYEYIDGGSETLEAREISGKSHGKLDKGSKHFLNNRGERCGSQGQTPSELREQRNQSPGSRRSNDEKKCWRIWNLWGLLDS</sequence>
<feature type="region of interest" description="Disordered" evidence="11">
    <location>
        <begin position="1"/>
        <end position="40"/>
    </location>
</feature>
<evidence type="ECO:0000256" key="10">
    <source>
        <dbReference type="RuleBase" id="RU362022"/>
    </source>
</evidence>
<proteinExistence type="inferred from homology"/>
<dbReference type="VEuPathDB" id="FungiDB:UREG_00813"/>
<dbReference type="AlphaFoldDB" id="C4JEH4"/>
<dbReference type="Gene3D" id="1.20.120.1630">
    <property type="match status" value="1"/>
</dbReference>
<evidence type="ECO:0000256" key="8">
    <source>
        <dbReference type="ARBA" id="ARBA00022989"/>
    </source>
</evidence>
<evidence type="ECO:0000256" key="11">
    <source>
        <dbReference type="SAM" id="MobiDB-lite"/>
    </source>
</evidence>
<evidence type="ECO:0000256" key="2">
    <source>
        <dbReference type="ARBA" id="ARBA00009140"/>
    </source>
</evidence>
<feature type="transmembrane region" description="Helical" evidence="10">
    <location>
        <begin position="234"/>
        <end position="252"/>
    </location>
</feature>
<dbReference type="eggNOG" id="KOG2628">
    <property type="taxonomic scope" value="Eukaryota"/>
</dbReference>
<evidence type="ECO:0000313" key="12">
    <source>
        <dbReference type="EMBL" id="EEP75966.1"/>
    </source>
</evidence>
<dbReference type="GO" id="GO:0005789">
    <property type="term" value="C:endoplasmic reticulum membrane"/>
    <property type="evidence" value="ECO:0007669"/>
    <property type="project" value="UniProtKB-SubCell"/>
</dbReference>
<name>C4JEH4_UNCRE</name>
<evidence type="ECO:0000256" key="5">
    <source>
        <dbReference type="ARBA" id="ARBA00022679"/>
    </source>
</evidence>
<dbReference type="GO" id="GO:0032259">
    <property type="term" value="P:methylation"/>
    <property type="evidence" value="ECO:0007669"/>
    <property type="project" value="UniProtKB-KW"/>
</dbReference>
<comment type="catalytic activity">
    <reaction evidence="10">
        <text>[protein]-C-terminal S-[(2E,6E)-farnesyl]-L-cysteine + S-adenosyl-L-methionine = [protein]-C-terminal S-[(2E,6E)-farnesyl]-L-cysteine methyl ester + S-adenosyl-L-homocysteine</text>
        <dbReference type="Rhea" id="RHEA:21672"/>
        <dbReference type="Rhea" id="RHEA-COMP:12125"/>
        <dbReference type="Rhea" id="RHEA-COMP:12126"/>
        <dbReference type="ChEBI" id="CHEBI:57856"/>
        <dbReference type="ChEBI" id="CHEBI:59789"/>
        <dbReference type="ChEBI" id="CHEBI:90510"/>
        <dbReference type="ChEBI" id="CHEBI:90511"/>
        <dbReference type="EC" id="2.1.1.100"/>
    </reaction>
</comment>
<gene>
    <name evidence="12" type="ORF">UREG_00813</name>
</gene>
<dbReference type="InterPro" id="IPR025770">
    <property type="entry name" value="PPMT_MeTrfase"/>
</dbReference>
<dbReference type="GO" id="GO:0004671">
    <property type="term" value="F:protein C-terminal S-isoprenylcysteine carboxyl O-methyltransferase activity"/>
    <property type="evidence" value="ECO:0007669"/>
    <property type="project" value="UniProtKB-EC"/>
</dbReference>
<dbReference type="Pfam" id="PF04140">
    <property type="entry name" value="ICMT"/>
    <property type="match status" value="1"/>
</dbReference>
<keyword evidence="9 10" id="KW-0472">Membrane</keyword>
<dbReference type="PROSITE" id="PS51564">
    <property type="entry name" value="SAM_ICMT"/>
    <property type="match status" value="1"/>
</dbReference>
<dbReference type="RefSeq" id="XP_002541299.1">
    <property type="nucleotide sequence ID" value="XM_002541253.1"/>
</dbReference>
<comment type="subcellular location">
    <subcellularLocation>
        <location evidence="10">Endoplasmic reticulum membrane</location>
        <topology evidence="10">Multi-pass membrane protein</topology>
    </subcellularLocation>
    <subcellularLocation>
        <location evidence="1">Membrane</location>
        <topology evidence="1">Multi-pass membrane protein</topology>
    </subcellularLocation>
</comment>
<dbReference type="STRING" id="336963.C4JEH4"/>
<feature type="transmembrane region" description="Helical" evidence="10">
    <location>
        <begin position="88"/>
        <end position="108"/>
    </location>
</feature>
<dbReference type="InParanoid" id="C4JEH4"/>
<keyword evidence="13" id="KW-1185">Reference proteome</keyword>
<evidence type="ECO:0000313" key="13">
    <source>
        <dbReference type="Proteomes" id="UP000002058"/>
    </source>
</evidence>